<gene>
    <name evidence="3" type="ORF">DWU99_08695</name>
</gene>
<keyword evidence="4" id="KW-1185">Reference proteome</keyword>
<comment type="caution">
    <text evidence="3">The sequence shown here is derived from an EMBL/GenBank/DDBJ whole genome shotgun (WGS) entry which is preliminary data.</text>
</comment>
<accession>A0A370XBD2</accession>
<dbReference type="InterPro" id="IPR026272">
    <property type="entry name" value="SdpI"/>
</dbReference>
<dbReference type="GO" id="GO:0009636">
    <property type="term" value="P:response to toxic substance"/>
    <property type="evidence" value="ECO:0007669"/>
    <property type="project" value="TreeGrafter"/>
</dbReference>
<feature type="transmembrane region" description="Helical" evidence="1">
    <location>
        <begin position="163"/>
        <end position="181"/>
    </location>
</feature>
<dbReference type="PANTHER" id="PTHR37810">
    <property type="entry name" value="IMMUNITY PROTEIN SDPI"/>
    <property type="match status" value="1"/>
</dbReference>
<protein>
    <submittedName>
        <fullName evidence="3">DUF1648 domain-containing protein</fullName>
    </submittedName>
</protein>
<proteinExistence type="predicted"/>
<feature type="transmembrane region" description="Helical" evidence="1">
    <location>
        <begin position="53"/>
        <end position="73"/>
    </location>
</feature>
<feature type="transmembrane region" description="Helical" evidence="1">
    <location>
        <begin position="187"/>
        <end position="207"/>
    </location>
</feature>
<sequence>MKPVRSLFLSVLFLLILLAAFLWLYPQMPALVPVHWNVHGQINGYATPIKAVATPMVIIAILALLTIALPAISPRGFEITPFMSVFVVVMLAVQAFVLITALGVLLNAAGHPAGKFVIRMLPVGVLLMIMGNYMGKLRKNFFVGIRTPWTLASDEVWERTHRVGGWLFMLAGVVVIVVNLVNASLAFSVGVILAAALIPAVYSYFVYRRVEHNH</sequence>
<dbReference type="EMBL" id="QRBF01000002">
    <property type="protein sequence ID" value="RDS85571.1"/>
    <property type="molecule type" value="Genomic_DNA"/>
</dbReference>
<dbReference type="OrthoDB" id="9808690at2"/>
<name>A0A370XBD2_9GAMM</name>
<evidence type="ECO:0000259" key="2">
    <source>
        <dbReference type="Pfam" id="PF07853"/>
    </source>
</evidence>
<feature type="transmembrane region" description="Helical" evidence="1">
    <location>
        <begin position="116"/>
        <end position="135"/>
    </location>
</feature>
<dbReference type="InterPro" id="IPR012867">
    <property type="entry name" value="DUF1648"/>
</dbReference>
<dbReference type="Pfam" id="PF13630">
    <property type="entry name" value="SdpI"/>
    <property type="match status" value="1"/>
</dbReference>
<dbReference type="RefSeq" id="WP_115477608.1">
    <property type="nucleotide sequence ID" value="NZ_QRBF01000002.1"/>
</dbReference>
<evidence type="ECO:0000313" key="3">
    <source>
        <dbReference type="EMBL" id="RDS85571.1"/>
    </source>
</evidence>
<dbReference type="AlphaFoldDB" id="A0A370XBD2"/>
<evidence type="ECO:0000313" key="4">
    <source>
        <dbReference type="Proteomes" id="UP000255334"/>
    </source>
</evidence>
<feature type="transmembrane region" description="Helical" evidence="1">
    <location>
        <begin position="85"/>
        <end position="110"/>
    </location>
</feature>
<dbReference type="PIRSF" id="PIRSF038959">
    <property type="entry name" value="SdpI"/>
    <property type="match status" value="1"/>
</dbReference>
<keyword evidence="1" id="KW-0812">Transmembrane</keyword>
<evidence type="ECO:0000256" key="1">
    <source>
        <dbReference type="SAM" id="Phobius"/>
    </source>
</evidence>
<keyword evidence="1" id="KW-1133">Transmembrane helix</keyword>
<keyword evidence="1" id="KW-0472">Membrane</keyword>
<organism evidence="3 4">
    <name type="scientific">Dyella psychrodurans</name>
    <dbReference type="NCBI Taxonomy" id="1927960"/>
    <lineage>
        <taxon>Bacteria</taxon>
        <taxon>Pseudomonadati</taxon>
        <taxon>Pseudomonadota</taxon>
        <taxon>Gammaproteobacteria</taxon>
        <taxon>Lysobacterales</taxon>
        <taxon>Rhodanobacteraceae</taxon>
        <taxon>Dyella</taxon>
    </lineage>
</organism>
<reference evidence="3 4" key="1">
    <citation type="submission" date="2018-07" db="EMBL/GenBank/DDBJ databases">
        <title>Dyella monticola sp. nov. and Dyella psychrodurans sp. nov. isolated from monsoon evergreen broad-leaved forest soil of Dinghu Mountain, China.</title>
        <authorList>
            <person name="Gao Z."/>
            <person name="Qiu L."/>
        </authorList>
    </citation>
    <scope>NUCLEOTIDE SEQUENCE [LARGE SCALE GENOMIC DNA]</scope>
    <source>
        <strain evidence="3 4">4MSK11</strain>
    </source>
</reference>
<dbReference type="PANTHER" id="PTHR37810:SF5">
    <property type="entry name" value="IMMUNITY PROTEIN SDPI"/>
    <property type="match status" value="1"/>
</dbReference>
<feature type="domain" description="DUF1648" evidence="2">
    <location>
        <begin position="12"/>
        <end position="58"/>
    </location>
</feature>
<dbReference type="Proteomes" id="UP000255334">
    <property type="component" value="Unassembled WGS sequence"/>
</dbReference>
<dbReference type="InterPro" id="IPR025962">
    <property type="entry name" value="SdpI/YhfL"/>
</dbReference>
<dbReference type="Pfam" id="PF07853">
    <property type="entry name" value="DUF1648"/>
    <property type="match status" value="1"/>
</dbReference>